<dbReference type="Gene3D" id="2.40.170.20">
    <property type="entry name" value="TonB-dependent receptor, beta-barrel domain"/>
    <property type="match status" value="1"/>
</dbReference>
<evidence type="ECO:0000256" key="2">
    <source>
        <dbReference type="ARBA" id="ARBA00022448"/>
    </source>
</evidence>
<comment type="caution">
    <text evidence="15">The sequence shown here is derived from an EMBL/GenBank/DDBJ whole genome shotgun (WGS) entry which is preliminary data.</text>
</comment>
<keyword evidence="9 10" id="KW-0998">Cell outer membrane</keyword>
<keyword evidence="8 15" id="KW-0675">Receptor</keyword>
<evidence type="ECO:0000256" key="5">
    <source>
        <dbReference type="ARBA" id="ARBA00022729"/>
    </source>
</evidence>
<evidence type="ECO:0000256" key="10">
    <source>
        <dbReference type="PROSITE-ProRule" id="PRU01360"/>
    </source>
</evidence>
<feature type="signal peptide" evidence="12">
    <location>
        <begin position="1"/>
        <end position="19"/>
    </location>
</feature>
<keyword evidence="4 10" id="KW-0812">Transmembrane</keyword>
<reference evidence="15 16" key="1">
    <citation type="submission" date="2014-06" db="EMBL/GenBank/DDBJ databases">
        <title>Helicobacter pullorum isolates in fresh chicken meat - phenotypic and genotypic features.</title>
        <authorList>
            <person name="Borges V."/>
            <person name="Santos A."/>
            <person name="Correia C.B."/>
            <person name="Saraiva M."/>
            <person name="Menard A."/>
            <person name="Vieira L."/>
            <person name="Sampaio D.A."/>
            <person name="Gomes J.P."/>
            <person name="Oleastro M."/>
        </authorList>
    </citation>
    <scope>NUCLEOTIDE SEQUENCE [LARGE SCALE GENOMIC DNA]</scope>
    <source>
        <strain evidence="15 16">229334/12</strain>
    </source>
</reference>
<dbReference type="PANTHER" id="PTHR30069:SF29">
    <property type="entry name" value="HEMOGLOBIN AND HEMOGLOBIN-HAPTOGLOBIN-BINDING PROTEIN 1-RELATED"/>
    <property type="match status" value="1"/>
</dbReference>
<dbReference type="PATRIC" id="fig|35818.11.peg.1189"/>
<accession>A0A0N0LTG7</accession>
<evidence type="ECO:0000259" key="13">
    <source>
        <dbReference type="Pfam" id="PF00593"/>
    </source>
</evidence>
<evidence type="ECO:0000256" key="4">
    <source>
        <dbReference type="ARBA" id="ARBA00022692"/>
    </source>
</evidence>
<evidence type="ECO:0000313" key="15">
    <source>
        <dbReference type="EMBL" id="KPH55891.1"/>
    </source>
</evidence>
<organism evidence="15 16">
    <name type="scientific">Helicobacter pullorum</name>
    <dbReference type="NCBI Taxonomy" id="35818"/>
    <lineage>
        <taxon>Bacteria</taxon>
        <taxon>Pseudomonadati</taxon>
        <taxon>Campylobacterota</taxon>
        <taxon>Epsilonproteobacteria</taxon>
        <taxon>Campylobacterales</taxon>
        <taxon>Helicobacteraceae</taxon>
        <taxon>Helicobacter</taxon>
    </lineage>
</organism>
<keyword evidence="6 11" id="KW-0798">TonB box</keyword>
<feature type="domain" description="TonB-dependent receptor plug" evidence="14">
    <location>
        <begin position="42"/>
        <end position="155"/>
    </location>
</feature>
<comment type="subcellular location">
    <subcellularLocation>
        <location evidence="1 10">Cell outer membrane</location>
        <topology evidence="1 10">Multi-pass membrane protein</topology>
    </subcellularLocation>
</comment>
<dbReference type="EMBL" id="JNOC01000031">
    <property type="protein sequence ID" value="KPH55891.1"/>
    <property type="molecule type" value="Genomic_DNA"/>
</dbReference>
<comment type="similarity">
    <text evidence="10 11">Belongs to the TonB-dependent receptor family.</text>
</comment>
<dbReference type="InterPro" id="IPR036942">
    <property type="entry name" value="Beta-barrel_TonB_sf"/>
</dbReference>
<keyword evidence="5 12" id="KW-0732">Signal</keyword>
<keyword evidence="7 10" id="KW-0472">Membrane</keyword>
<dbReference type="Pfam" id="PF07715">
    <property type="entry name" value="Plug"/>
    <property type="match status" value="1"/>
</dbReference>
<evidence type="ECO:0000259" key="14">
    <source>
        <dbReference type="Pfam" id="PF07715"/>
    </source>
</evidence>
<dbReference type="PROSITE" id="PS52016">
    <property type="entry name" value="TONB_DEPENDENT_REC_3"/>
    <property type="match status" value="1"/>
</dbReference>
<feature type="domain" description="TonB-dependent receptor-like beta-barrel" evidence="13">
    <location>
        <begin position="239"/>
        <end position="645"/>
    </location>
</feature>
<dbReference type="InterPro" id="IPR000531">
    <property type="entry name" value="Beta-barrel_TonB"/>
</dbReference>
<dbReference type="RefSeq" id="WP_054197947.1">
    <property type="nucleotide sequence ID" value="NZ_JNOC01000031.1"/>
</dbReference>
<dbReference type="AlphaFoldDB" id="A0A0N0LTG7"/>
<dbReference type="InterPro" id="IPR039426">
    <property type="entry name" value="TonB-dep_rcpt-like"/>
</dbReference>
<dbReference type="InterPro" id="IPR012910">
    <property type="entry name" value="Plug_dom"/>
</dbReference>
<dbReference type="PANTHER" id="PTHR30069">
    <property type="entry name" value="TONB-DEPENDENT OUTER MEMBRANE RECEPTOR"/>
    <property type="match status" value="1"/>
</dbReference>
<evidence type="ECO:0000313" key="16">
    <source>
        <dbReference type="Proteomes" id="UP000037997"/>
    </source>
</evidence>
<dbReference type="InterPro" id="IPR037066">
    <property type="entry name" value="Plug_dom_sf"/>
</dbReference>
<dbReference type="CDD" id="cd01347">
    <property type="entry name" value="ligand_gated_channel"/>
    <property type="match status" value="1"/>
</dbReference>
<evidence type="ECO:0000256" key="9">
    <source>
        <dbReference type="ARBA" id="ARBA00023237"/>
    </source>
</evidence>
<evidence type="ECO:0000256" key="3">
    <source>
        <dbReference type="ARBA" id="ARBA00022452"/>
    </source>
</evidence>
<gene>
    <name evidence="15" type="ORF">HPU229334_06035</name>
</gene>
<proteinExistence type="inferred from homology"/>
<evidence type="ECO:0000256" key="7">
    <source>
        <dbReference type="ARBA" id="ARBA00023136"/>
    </source>
</evidence>
<evidence type="ECO:0000256" key="11">
    <source>
        <dbReference type="RuleBase" id="RU003357"/>
    </source>
</evidence>
<name>A0A0N0LTG7_9HELI</name>
<feature type="chain" id="PRO_5005855083" evidence="12">
    <location>
        <begin position="20"/>
        <end position="685"/>
    </location>
</feature>
<evidence type="ECO:0000256" key="1">
    <source>
        <dbReference type="ARBA" id="ARBA00004571"/>
    </source>
</evidence>
<dbReference type="GO" id="GO:0044718">
    <property type="term" value="P:siderophore transmembrane transport"/>
    <property type="evidence" value="ECO:0007669"/>
    <property type="project" value="TreeGrafter"/>
</dbReference>
<protein>
    <submittedName>
        <fullName evidence="15">TonB-dependent receptor</fullName>
    </submittedName>
</protein>
<keyword evidence="3 10" id="KW-1134">Transmembrane beta strand</keyword>
<evidence type="ECO:0000256" key="6">
    <source>
        <dbReference type="ARBA" id="ARBA00023077"/>
    </source>
</evidence>
<dbReference type="GO" id="GO:0015344">
    <property type="term" value="F:siderophore uptake transmembrane transporter activity"/>
    <property type="evidence" value="ECO:0007669"/>
    <property type="project" value="TreeGrafter"/>
</dbReference>
<sequence>MKLKVMGLALLFTAQNILATQMYFLEKSIVSQKGLEQDLLFAPGSVSVITKEELQTRQIHDLGEALMGIPGVDVTPSGVGTYSFSIRGFGEGRTLVLVDGKRINEVNGFRENFNGNMYATGEDNGYIPPISMIERIEVIRGGASTLYGSDAIGGVINIITKKLADNFSGSISLETKFQQHPNEYGNQRVASAVLAFPLTKDKLSLSLRGKISKKDPMNLKYPNSDISAPGASGNYSLGNIGARATYKFDSQNIFYLDGEHFSQNTNMKRAEENNPNSPMANRKVHRNKIVLNHDGNYTKLNTNTYFQIQNSRHKKGSNLAKSNLYIAESNANIPVSFGKFGDLSLLGGLNYQYDDYLGGNEIYRQNTFAPYINFEYFIQDNLSLGVGARYAYSDLFDGALIPRAFFTYQPLEWLTFKGGISKGYSAPRAQYLTNGIYDSGENNRGETYDYYGNPNIKPEESTNYEFGVNFNLNHYANLSLTGFIVDFKNELFGDEFFIGESLPNGQICQSDTCYIQTNRGKNQSRGVEVGLNTANFYGFSLEATYTYLEQFYKGSDSEGLQKNRFGGERVEGLPRHIGMVKLNYKNGKFSSFLSANGRFDILRSSQYQKLDGSTAIKYKDYYTLNLGASYKISKNITLSATINNLLDQNYFQPFAYRQGSRINYTNEYQTFNERRNLWINYKYDF</sequence>
<dbReference type="SUPFAM" id="SSF56935">
    <property type="entry name" value="Porins"/>
    <property type="match status" value="1"/>
</dbReference>
<dbReference type="Gene3D" id="2.170.130.10">
    <property type="entry name" value="TonB-dependent receptor, plug domain"/>
    <property type="match status" value="1"/>
</dbReference>
<evidence type="ECO:0000256" key="12">
    <source>
        <dbReference type="SAM" id="SignalP"/>
    </source>
</evidence>
<dbReference type="Proteomes" id="UP000037997">
    <property type="component" value="Unassembled WGS sequence"/>
</dbReference>
<dbReference type="Pfam" id="PF00593">
    <property type="entry name" value="TonB_dep_Rec_b-barrel"/>
    <property type="match status" value="1"/>
</dbReference>
<dbReference type="GO" id="GO:0009279">
    <property type="term" value="C:cell outer membrane"/>
    <property type="evidence" value="ECO:0007669"/>
    <property type="project" value="UniProtKB-SubCell"/>
</dbReference>
<keyword evidence="2 10" id="KW-0813">Transport</keyword>
<evidence type="ECO:0000256" key="8">
    <source>
        <dbReference type="ARBA" id="ARBA00023170"/>
    </source>
</evidence>